<dbReference type="Proteomes" id="UP000502035">
    <property type="component" value="Chromosome"/>
</dbReference>
<gene>
    <name evidence="2" type="ORF">G7071_15155</name>
</gene>
<feature type="domain" description="Nucleoside phosphorylase" evidence="1">
    <location>
        <begin position="142"/>
        <end position="200"/>
    </location>
</feature>
<protein>
    <submittedName>
        <fullName evidence="2">Nucleosidase</fullName>
    </submittedName>
</protein>
<accession>A0A6G7YIJ4</accession>
<dbReference type="Pfam" id="PF01048">
    <property type="entry name" value="PNP_UDP_1"/>
    <property type="match status" value="1"/>
</dbReference>
<dbReference type="Gene3D" id="3.40.50.1580">
    <property type="entry name" value="Nucleoside phosphorylase domain"/>
    <property type="match status" value="1"/>
</dbReference>
<proteinExistence type="predicted"/>
<evidence type="ECO:0000313" key="2">
    <source>
        <dbReference type="EMBL" id="QIK76558.1"/>
    </source>
</evidence>
<name>A0A6G7YIJ4_9ACTN</name>
<dbReference type="KEGG" id="npi:G7071_15155"/>
<dbReference type="AlphaFoldDB" id="A0A6G7YIJ4"/>
<dbReference type="InterPro" id="IPR035994">
    <property type="entry name" value="Nucleoside_phosphorylase_sf"/>
</dbReference>
<sequence>MPGPPPWPSCASVPSWACSPLRASTRDVRSAPRGDTASVTGVQTLVVAATVAEAAHVPSSMPLIITGLGKTAAAASTARALAEHGDLTDLTVVNIGTAGALREGLIGLHEPGVVLNHDLSADLVRALGYDPEERLEVGPSELVLATGDVFVTDPAVRDQLAQRAHLVDMEGYAVAWASRSFGVPVRLVKHVSDAADETAMDWSSVVEASAVALGAWLQENC</sequence>
<evidence type="ECO:0000259" key="1">
    <source>
        <dbReference type="Pfam" id="PF01048"/>
    </source>
</evidence>
<dbReference type="SUPFAM" id="SSF53167">
    <property type="entry name" value="Purine and uridine phosphorylases"/>
    <property type="match status" value="1"/>
</dbReference>
<organism evidence="2 3">
    <name type="scientific">Nocardioides piscis</name>
    <dbReference type="NCBI Taxonomy" id="2714938"/>
    <lineage>
        <taxon>Bacteria</taxon>
        <taxon>Bacillati</taxon>
        <taxon>Actinomycetota</taxon>
        <taxon>Actinomycetes</taxon>
        <taxon>Propionibacteriales</taxon>
        <taxon>Nocardioidaceae</taxon>
        <taxon>Nocardioides</taxon>
    </lineage>
</organism>
<dbReference type="InterPro" id="IPR000845">
    <property type="entry name" value="Nucleoside_phosphorylase_d"/>
</dbReference>
<keyword evidence="3" id="KW-1185">Reference proteome</keyword>
<reference evidence="2 3" key="1">
    <citation type="submission" date="2020-03" db="EMBL/GenBank/DDBJ databases">
        <title>Nocardioides sp. nov., isolated from fish.</title>
        <authorList>
            <person name="Hyun D.-W."/>
            <person name="Bae J.-W."/>
        </authorList>
    </citation>
    <scope>NUCLEOTIDE SEQUENCE [LARGE SCALE GENOMIC DNA]</scope>
    <source>
        <strain evidence="2 3">HDW12A</strain>
    </source>
</reference>
<dbReference type="EMBL" id="CP049866">
    <property type="protein sequence ID" value="QIK76558.1"/>
    <property type="molecule type" value="Genomic_DNA"/>
</dbReference>
<dbReference type="GO" id="GO:0009116">
    <property type="term" value="P:nucleoside metabolic process"/>
    <property type="evidence" value="ECO:0007669"/>
    <property type="project" value="InterPro"/>
</dbReference>
<dbReference type="NCBIfam" id="NF004168">
    <property type="entry name" value="PRK05634.1"/>
    <property type="match status" value="1"/>
</dbReference>
<evidence type="ECO:0000313" key="3">
    <source>
        <dbReference type="Proteomes" id="UP000502035"/>
    </source>
</evidence>
<dbReference type="GO" id="GO:0003824">
    <property type="term" value="F:catalytic activity"/>
    <property type="evidence" value="ECO:0007669"/>
    <property type="project" value="InterPro"/>
</dbReference>